<name>A0A1E3H3A6_9HYPH</name>
<dbReference type="AlphaFoldDB" id="A0A1E3H3A6"/>
<evidence type="ECO:0000256" key="8">
    <source>
        <dbReference type="SAM" id="Phobius"/>
    </source>
</evidence>
<evidence type="ECO:0000256" key="6">
    <source>
        <dbReference type="PIRSR" id="PIRSR608901-1"/>
    </source>
</evidence>
<keyword evidence="3" id="KW-0378">Hydrolase</keyword>
<feature type="transmembrane region" description="Helical" evidence="8">
    <location>
        <begin position="23"/>
        <end position="42"/>
    </location>
</feature>
<keyword evidence="2 8" id="KW-0812">Transmembrane</keyword>
<feature type="binding site" evidence="7">
    <location>
        <position position="69"/>
    </location>
    <ligand>
        <name>Zn(2+)</name>
        <dbReference type="ChEBI" id="CHEBI:29105"/>
        <note>catalytic</note>
    </ligand>
</feature>
<feature type="binding site" evidence="6">
    <location>
        <position position="21"/>
    </location>
    <ligand>
        <name>Ca(2+)</name>
        <dbReference type="ChEBI" id="CHEBI:29108"/>
    </ligand>
</feature>
<keyword evidence="4 8" id="KW-1133">Transmembrane helix</keyword>
<gene>
    <name evidence="9" type="ORF">A6302_01860</name>
</gene>
<accession>A0A1E3H3A6</accession>
<dbReference type="InterPro" id="IPR008901">
    <property type="entry name" value="ACER"/>
</dbReference>
<keyword evidence="7" id="KW-0862">Zinc</keyword>
<feature type="binding site" evidence="7">
    <location>
        <position position="193"/>
    </location>
    <ligand>
        <name>Zn(2+)</name>
        <dbReference type="ChEBI" id="CHEBI:29105"/>
        <note>catalytic</note>
    </ligand>
</feature>
<feature type="transmembrane region" description="Helical" evidence="8">
    <location>
        <begin position="192"/>
        <end position="212"/>
    </location>
</feature>
<feature type="transmembrane region" description="Helical" evidence="8">
    <location>
        <begin position="108"/>
        <end position="126"/>
    </location>
</feature>
<dbReference type="RefSeq" id="WP_069306630.1">
    <property type="nucleotide sequence ID" value="NZ_MCRJ01000038.1"/>
</dbReference>
<keyword evidence="10" id="KW-1185">Reference proteome</keyword>
<dbReference type="GO" id="GO:0006672">
    <property type="term" value="P:ceramide metabolic process"/>
    <property type="evidence" value="ECO:0007669"/>
    <property type="project" value="InterPro"/>
</dbReference>
<evidence type="ECO:0000256" key="5">
    <source>
        <dbReference type="ARBA" id="ARBA00023136"/>
    </source>
</evidence>
<organism evidence="9 10">
    <name type="scientific">Methylobrevis pamukkalensis</name>
    <dbReference type="NCBI Taxonomy" id="1439726"/>
    <lineage>
        <taxon>Bacteria</taxon>
        <taxon>Pseudomonadati</taxon>
        <taxon>Pseudomonadota</taxon>
        <taxon>Alphaproteobacteria</taxon>
        <taxon>Hyphomicrobiales</taxon>
        <taxon>Pleomorphomonadaceae</taxon>
        <taxon>Methylobrevis</taxon>
    </lineage>
</organism>
<comment type="caution">
    <text evidence="9">The sequence shown here is derived from an EMBL/GenBank/DDBJ whole genome shotgun (WGS) entry which is preliminary data.</text>
</comment>
<feature type="transmembrane region" description="Helical" evidence="8">
    <location>
        <begin position="49"/>
        <end position="71"/>
    </location>
</feature>
<dbReference type="GO" id="GO:0046872">
    <property type="term" value="F:metal ion binding"/>
    <property type="evidence" value="ECO:0007669"/>
    <property type="project" value="UniProtKB-KW"/>
</dbReference>
<proteinExistence type="predicted"/>
<evidence type="ECO:0000256" key="2">
    <source>
        <dbReference type="ARBA" id="ARBA00022692"/>
    </source>
</evidence>
<evidence type="ECO:0000256" key="4">
    <source>
        <dbReference type="ARBA" id="ARBA00022989"/>
    </source>
</evidence>
<sequence>MDLFATVDIYCERLGPGLLAEPLNAVSNFAFIAAGLYAVRAARRAGSDLWVVLLGWWVVAIGLGSLSFHTFANRLTGLADVLPIWSFVVLYVVFTLRRFLRLRAVTTAMVAGLGIAAVIAAMRTIPPDIARATNGSSSYLPVVVAFFILGGALAWQRHPARAAVLGAGAVFLVSLTFRTLDAAVCAGFPAGVHFLWHLCNAVMLAILLLAAVHHGQPEPGGNQRGKA</sequence>
<evidence type="ECO:0000256" key="3">
    <source>
        <dbReference type="ARBA" id="ARBA00022801"/>
    </source>
</evidence>
<feature type="transmembrane region" description="Helical" evidence="8">
    <location>
        <begin position="77"/>
        <end position="96"/>
    </location>
</feature>
<keyword evidence="5 8" id="KW-0472">Membrane</keyword>
<feature type="binding site" evidence="7">
    <location>
        <position position="197"/>
    </location>
    <ligand>
        <name>Zn(2+)</name>
        <dbReference type="ChEBI" id="CHEBI:29105"/>
        <note>catalytic</note>
    </ligand>
</feature>
<dbReference type="OrthoDB" id="277121at2"/>
<dbReference type="Proteomes" id="UP000094622">
    <property type="component" value="Unassembled WGS sequence"/>
</dbReference>
<reference evidence="9 10" key="1">
    <citation type="submission" date="2016-07" db="EMBL/GenBank/DDBJ databases">
        <title>Draft Genome Sequence of Methylobrevis pamukkalensis PK2.</title>
        <authorList>
            <person name="Vasilenko O.V."/>
            <person name="Doronina N.V."/>
            <person name="Shmareva M.N."/>
            <person name="Tarlachkov S.V."/>
            <person name="Mustakhimov I."/>
            <person name="Trotsenko Y.A."/>
        </authorList>
    </citation>
    <scope>NUCLEOTIDE SEQUENCE [LARGE SCALE GENOMIC DNA]</scope>
    <source>
        <strain evidence="9 10">PK2</strain>
    </source>
</reference>
<evidence type="ECO:0000256" key="7">
    <source>
        <dbReference type="PIRSR" id="PIRSR608901-2"/>
    </source>
</evidence>
<protein>
    <submittedName>
        <fullName evidence="9">Ceramidase</fullName>
    </submittedName>
</protein>
<evidence type="ECO:0000256" key="1">
    <source>
        <dbReference type="ARBA" id="ARBA00004141"/>
    </source>
</evidence>
<keyword evidence="6" id="KW-0479">Metal-binding</keyword>
<comment type="subcellular location">
    <subcellularLocation>
        <location evidence="1">Membrane</location>
        <topology evidence="1">Multi-pass membrane protein</topology>
    </subcellularLocation>
</comment>
<dbReference type="Pfam" id="PF05875">
    <property type="entry name" value="Ceramidase"/>
    <property type="match status" value="1"/>
</dbReference>
<evidence type="ECO:0000313" key="10">
    <source>
        <dbReference type="Proteomes" id="UP000094622"/>
    </source>
</evidence>
<dbReference type="EMBL" id="MCRJ01000038">
    <property type="protein sequence ID" value="ODN70813.1"/>
    <property type="molecule type" value="Genomic_DNA"/>
</dbReference>
<comment type="cofactor">
    <cofactor evidence="7">
        <name>Zn(2+)</name>
        <dbReference type="ChEBI" id="CHEBI:29105"/>
    </cofactor>
</comment>
<dbReference type="GO" id="GO:0016811">
    <property type="term" value="F:hydrolase activity, acting on carbon-nitrogen (but not peptide) bonds, in linear amides"/>
    <property type="evidence" value="ECO:0007669"/>
    <property type="project" value="InterPro"/>
</dbReference>
<evidence type="ECO:0000313" key="9">
    <source>
        <dbReference type="EMBL" id="ODN70813.1"/>
    </source>
</evidence>
<feature type="transmembrane region" description="Helical" evidence="8">
    <location>
        <begin position="162"/>
        <end position="180"/>
    </location>
</feature>
<dbReference type="GO" id="GO:0016020">
    <property type="term" value="C:membrane"/>
    <property type="evidence" value="ECO:0007669"/>
    <property type="project" value="UniProtKB-SubCell"/>
</dbReference>
<keyword evidence="6" id="KW-0106">Calcium</keyword>
<feature type="transmembrane region" description="Helical" evidence="8">
    <location>
        <begin position="138"/>
        <end position="155"/>
    </location>
</feature>